<dbReference type="InParanoid" id="C7R9D8"/>
<evidence type="ECO:0000256" key="2">
    <source>
        <dbReference type="SAM" id="SignalP"/>
    </source>
</evidence>
<organism evidence="3 4">
    <name type="scientific">Kangiella koreensis (strain DSM 16069 / JCM 12317 / KCTC 12182 / SW-125)</name>
    <dbReference type="NCBI Taxonomy" id="523791"/>
    <lineage>
        <taxon>Bacteria</taxon>
        <taxon>Pseudomonadati</taxon>
        <taxon>Pseudomonadota</taxon>
        <taxon>Gammaproteobacteria</taxon>
        <taxon>Kangiellales</taxon>
        <taxon>Kangiellaceae</taxon>
        <taxon>Kangiella</taxon>
    </lineage>
</organism>
<evidence type="ECO:0000313" key="3">
    <source>
        <dbReference type="EMBL" id="ACV26029.1"/>
    </source>
</evidence>
<reference evidence="3 4" key="1">
    <citation type="journal article" date="2009" name="Stand. Genomic Sci.">
        <title>Complete genome sequence of Kangiella koreensis type strain (SW-125).</title>
        <authorList>
            <person name="Han C."/>
            <person name="Sikorski J."/>
            <person name="Lapidus A."/>
            <person name="Nolan M."/>
            <person name="Glavina Del Rio T."/>
            <person name="Tice H."/>
            <person name="Cheng J.F."/>
            <person name="Lucas S."/>
            <person name="Chen F."/>
            <person name="Copeland A."/>
            <person name="Ivanova N."/>
            <person name="Mavromatis K."/>
            <person name="Ovchinnikova G."/>
            <person name="Pati A."/>
            <person name="Bruce D."/>
            <person name="Goodwin L."/>
            <person name="Pitluck S."/>
            <person name="Chen A."/>
            <person name="Palaniappan K."/>
            <person name="Land M."/>
            <person name="Hauser L."/>
            <person name="Chang Y.J."/>
            <person name="Jeffries C.D."/>
            <person name="Chain P."/>
            <person name="Saunders E."/>
            <person name="Brettin T."/>
            <person name="Goker M."/>
            <person name="Tindall B.J."/>
            <person name="Bristow J."/>
            <person name="Eisen J.A."/>
            <person name="Markowitz V."/>
            <person name="Hugenholtz P."/>
            <person name="Kyrpides N.C."/>
            <person name="Klenk H.P."/>
            <person name="Detter J.C."/>
        </authorList>
    </citation>
    <scope>NUCLEOTIDE SEQUENCE [LARGE SCALE GENOMIC DNA]</scope>
    <source>
        <strain evidence="4">DSM 16069 / KCTC 12182 / SW-125</strain>
    </source>
</reference>
<name>C7R9D8_KANKD</name>
<dbReference type="AlphaFoldDB" id="C7R9D8"/>
<evidence type="ECO:0000313" key="4">
    <source>
        <dbReference type="Proteomes" id="UP000001231"/>
    </source>
</evidence>
<dbReference type="RefSeq" id="WP_012800543.1">
    <property type="nucleotide sequence ID" value="NC_013166.1"/>
</dbReference>
<proteinExistence type="predicted"/>
<evidence type="ECO:0000256" key="1">
    <source>
        <dbReference type="SAM" id="Coils"/>
    </source>
</evidence>
<keyword evidence="4" id="KW-1185">Reference proteome</keyword>
<feature type="coiled-coil region" evidence="1">
    <location>
        <begin position="46"/>
        <end position="132"/>
    </location>
</feature>
<keyword evidence="1" id="KW-0175">Coiled coil</keyword>
<dbReference type="OrthoDB" id="9831820at2"/>
<dbReference type="EMBL" id="CP001707">
    <property type="protein sequence ID" value="ACV26029.1"/>
    <property type="molecule type" value="Genomic_DNA"/>
</dbReference>
<protein>
    <submittedName>
        <fullName evidence="3">Uncharacterized protein</fullName>
    </submittedName>
</protein>
<dbReference type="KEGG" id="kko:Kkor_0609"/>
<accession>C7R9D8</accession>
<sequence length="176" mass="19737">MSIKTKLLVLPLATLFAVASVQANQPPANQTPATPQPAQVQSQQKVMEIQTKLANVQKQVIEENSELKQQQEALQASFNDAAAEAGFPKEKEEKFVALQQKLQKTDPASEEAKKMQQQLAQYQKEFIQARTAIMNDPELQKKQQDYQSSLIAAMTEKEPKVQTWIQELNSMRGGVQ</sequence>
<feature type="chain" id="PRO_5002982267" evidence="2">
    <location>
        <begin position="24"/>
        <end position="176"/>
    </location>
</feature>
<dbReference type="HOGENOM" id="CLU_1523191_0_0_6"/>
<dbReference type="STRING" id="523791.Kkor_0609"/>
<dbReference type="Proteomes" id="UP000001231">
    <property type="component" value="Chromosome"/>
</dbReference>
<feature type="signal peptide" evidence="2">
    <location>
        <begin position="1"/>
        <end position="23"/>
    </location>
</feature>
<keyword evidence="2" id="KW-0732">Signal</keyword>
<gene>
    <name evidence="3" type="ordered locus">Kkor_0609</name>
</gene>